<keyword evidence="1" id="KW-1133">Transmembrane helix</keyword>
<sequence length="62" mass="7017">MMDRTQTRLKPEDQAKVDAFLKQGINATERSRFKPFKLMLWLAAVILVLGLLSRAIGVFILG</sequence>
<keyword evidence="1" id="KW-0812">Transmembrane</keyword>
<organism evidence="2 3">
    <name type="scientific">Endozoicomonas gorgoniicola</name>
    <dbReference type="NCBI Taxonomy" id="1234144"/>
    <lineage>
        <taxon>Bacteria</taxon>
        <taxon>Pseudomonadati</taxon>
        <taxon>Pseudomonadota</taxon>
        <taxon>Gammaproteobacteria</taxon>
        <taxon>Oceanospirillales</taxon>
        <taxon>Endozoicomonadaceae</taxon>
        <taxon>Endozoicomonas</taxon>
    </lineage>
</organism>
<name>A0ABT3MZ68_9GAMM</name>
<accession>A0ABT3MZ68</accession>
<proteinExistence type="predicted"/>
<comment type="caution">
    <text evidence="2">The sequence shown here is derived from an EMBL/GenBank/DDBJ whole genome shotgun (WGS) entry which is preliminary data.</text>
</comment>
<gene>
    <name evidence="2" type="ORF">NX722_19000</name>
</gene>
<protein>
    <submittedName>
        <fullName evidence="2">DUF3094 family protein</fullName>
    </submittedName>
</protein>
<dbReference type="RefSeq" id="WP_262564430.1">
    <property type="nucleotide sequence ID" value="NZ_JAPFCC010000001.1"/>
</dbReference>
<evidence type="ECO:0000313" key="2">
    <source>
        <dbReference type="EMBL" id="MCW7554670.1"/>
    </source>
</evidence>
<reference evidence="2 3" key="1">
    <citation type="submission" date="2022-10" db="EMBL/GenBank/DDBJ databases">
        <title>High-quality genome sequences of two octocoral-associated bacteria, Endozoicomonas euniceicola EF212 and Endozoicomonas gorgoniicola PS125.</title>
        <authorList>
            <person name="Chiou Y.-J."/>
            <person name="Chen Y.-H."/>
        </authorList>
    </citation>
    <scope>NUCLEOTIDE SEQUENCE [LARGE SCALE GENOMIC DNA]</scope>
    <source>
        <strain evidence="2 3">PS125</strain>
    </source>
</reference>
<dbReference type="InterPro" id="IPR021444">
    <property type="entry name" value="DUF3094"/>
</dbReference>
<feature type="transmembrane region" description="Helical" evidence="1">
    <location>
        <begin position="38"/>
        <end position="61"/>
    </location>
</feature>
<dbReference type="Pfam" id="PF11293">
    <property type="entry name" value="DUF3094"/>
    <property type="match status" value="1"/>
</dbReference>
<dbReference type="Proteomes" id="UP001209854">
    <property type="component" value="Unassembled WGS sequence"/>
</dbReference>
<evidence type="ECO:0000313" key="3">
    <source>
        <dbReference type="Proteomes" id="UP001209854"/>
    </source>
</evidence>
<keyword evidence="3" id="KW-1185">Reference proteome</keyword>
<dbReference type="EMBL" id="JAPFCC010000001">
    <property type="protein sequence ID" value="MCW7554670.1"/>
    <property type="molecule type" value="Genomic_DNA"/>
</dbReference>
<keyword evidence="1" id="KW-0472">Membrane</keyword>
<evidence type="ECO:0000256" key="1">
    <source>
        <dbReference type="SAM" id="Phobius"/>
    </source>
</evidence>